<evidence type="ECO:0000313" key="2">
    <source>
        <dbReference type="Proteomes" id="UP000239649"/>
    </source>
</evidence>
<dbReference type="Proteomes" id="UP000239649">
    <property type="component" value="Unassembled WGS sequence"/>
</dbReference>
<keyword evidence="2" id="KW-1185">Reference proteome</keyword>
<dbReference type="EMBL" id="LHPF02000015">
    <property type="protein sequence ID" value="PSC71247.1"/>
    <property type="molecule type" value="Genomic_DNA"/>
</dbReference>
<gene>
    <name evidence="1" type="ORF">C2E20_5235</name>
</gene>
<organism evidence="1 2">
    <name type="scientific">Micractinium conductrix</name>
    <dbReference type="NCBI Taxonomy" id="554055"/>
    <lineage>
        <taxon>Eukaryota</taxon>
        <taxon>Viridiplantae</taxon>
        <taxon>Chlorophyta</taxon>
        <taxon>core chlorophytes</taxon>
        <taxon>Trebouxiophyceae</taxon>
        <taxon>Chlorellales</taxon>
        <taxon>Chlorellaceae</taxon>
        <taxon>Chlorella clade</taxon>
        <taxon>Micractinium</taxon>
    </lineage>
</organism>
<name>A0A2P6VAX0_9CHLO</name>
<sequence length="284" mass="30396">MLRRKAAGASHLCQPFLAASAAPQFANGLLLLRATRVSAELPPAAQWLLGSIFVALLEIVFEDKPPGYLHWREVPTAILRLSSIPTLGLIRQLLDARVPPLPPPQPGGALAVLAAGGRAHLVHWALLVHASGLILPSATSICLRMRFSLSILVQLVQLAAAELATPGMCASAALSHPAAQRLTAQQYYALGGAVMHWLPRALAAPWAGVPRPASAAEQGAALMRLHRLIFGFMVPVGCELVMKSRIFSMHQAQREAAGLAGETGAHAVLFPAVYRKCWPRFLRK</sequence>
<evidence type="ECO:0000313" key="1">
    <source>
        <dbReference type="EMBL" id="PSC71247.1"/>
    </source>
</evidence>
<accession>A0A2P6VAX0</accession>
<comment type="caution">
    <text evidence="1">The sequence shown here is derived from an EMBL/GenBank/DDBJ whole genome shotgun (WGS) entry which is preliminary data.</text>
</comment>
<dbReference type="AlphaFoldDB" id="A0A2P6VAX0"/>
<proteinExistence type="predicted"/>
<reference evidence="1 2" key="1">
    <citation type="journal article" date="2018" name="Plant J.">
        <title>Genome sequences of Chlorella sorokiniana UTEX 1602 and Micractinium conductrix SAG 241.80: implications to maltose excretion by a green alga.</title>
        <authorList>
            <person name="Arriola M.B."/>
            <person name="Velmurugan N."/>
            <person name="Zhang Y."/>
            <person name="Plunkett M.H."/>
            <person name="Hondzo H."/>
            <person name="Barney B.M."/>
        </authorList>
    </citation>
    <scope>NUCLEOTIDE SEQUENCE [LARGE SCALE GENOMIC DNA]</scope>
    <source>
        <strain evidence="1 2">SAG 241.80</strain>
    </source>
</reference>
<protein>
    <submittedName>
        <fullName evidence="1">Uncharacterized protein</fullName>
    </submittedName>
</protein>